<feature type="compositionally biased region" description="Basic and acidic residues" evidence="1">
    <location>
        <begin position="210"/>
        <end position="224"/>
    </location>
</feature>
<dbReference type="EMBL" id="JAODAN010000006">
    <property type="protein sequence ID" value="KAK1923808.1"/>
    <property type="molecule type" value="Genomic_DNA"/>
</dbReference>
<evidence type="ECO:0000313" key="2">
    <source>
        <dbReference type="EMBL" id="KAK1923808.1"/>
    </source>
</evidence>
<sequence>MRRFQGRFTTNTASEAYQRQLAAPVHKWKKAWVSPSGLAPESSYKICKWVRVEKGEDDMEDAFSAAPEGDEDDEMAEDDAEDDDIKEAETPNNDTDTAAATPIAETPLETPEIEAPSTILPHAPAASSGLANPPITATTESAAQSDAATPAEVQTSASHALPSNAIELTNVAPAHAEEGRGDLGTADVGMEVHVPEPATRTEPATVSPAKGDEDVVMEEEKGEIPVETDAGLVHGEMDPPERALAIEGGDHPPAEVEKES</sequence>
<gene>
    <name evidence="2" type="ORF">DB88DRAFT_492516</name>
</gene>
<name>A0AAD9D0J4_PAPLA</name>
<accession>A0AAD9D0J4</accession>
<keyword evidence="3" id="KW-1185">Reference proteome</keyword>
<evidence type="ECO:0000313" key="3">
    <source>
        <dbReference type="Proteomes" id="UP001182556"/>
    </source>
</evidence>
<protein>
    <submittedName>
        <fullName evidence="2">Uncharacterized protein</fullName>
    </submittedName>
</protein>
<proteinExistence type="predicted"/>
<organism evidence="2 3">
    <name type="scientific">Papiliotrema laurentii</name>
    <name type="common">Cryptococcus laurentii</name>
    <dbReference type="NCBI Taxonomy" id="5418"/>
    <lineage>
        <taxon>Eukaryota</taxon>
        <taxon>Fungi</taxon>
        <taxon>Dikarya</taxon>
        <taxon>Basidiomycota</taxon>
        <taxon>Agaricomycotina</taxon>
        <taxon>Tremellomycetes</taxon>
        <taxon>Tremellales</taxon>
        <taxon>Rhynchogastremaceae</taxon>
        <taxon>Papiliotrema</taxon>
    </lineage>
</organism>
<feature type="compositionally biased region" description="Low complexity" evidence="1">
    <location>
        <begin position="90"/>
        <end position="116"/>
    </location>
</feature>
<evidence type="ECO:0000256" key="1">
    <source>
        <dbReference type="SAM" id="MobiDB-lite"/>
    </source>
</evidence>
<feature type="compositionally biased region" description="Acidic residues" evidence="1">
    <location>
        <begin position="68"/>
        <end position="86"/>
    </location>
</feature>
<dbReference type="Proteomes" id="UP001182556">
    <property type="component" value="Unassembled WGS sequence"/>
</dbReference>
<comment type="caution">
    <text evidence="2">The sequence shown here is derived from an EMBL/GenBank/DDBJ whole genome shotgun (WGS) entry which is preliminary data.</text>
</comment>
<dbReference type="AlphaFoldDB" id="A0AAD9D0J4"/>
<reference evidence="2" key="1">
    <citation type="submission" date="2023-02" db="EMBL/GenBank/DDBJ databases">
        <title>Identification and recombinant expression of a fungal hydrolase from Papiliotrema laurentii that hydrolyzes apple cutin and clears colloidal polyester polyurethane.</title>
        <authorList>
            <consortium name="DOE Joint Genome Institute"/>
            <person name="Roman V.A."/>
            <person name="Bojanowski C."/>
            <person name="Crable B.R."/>
            <person name="Wagner D.N."/>
            <person name="Hung C.S."/>
            <person name="Nadeau L.J."/>
            <person name="Schratz L."/>
            <person name="Haridas S."/>
            <person name="Pangilinan J."/>
            <person name="Lipzen A."/>
            <person name="Na H."/>
            <person name="Yan M."/>
            <person name="Ng V."/>
            <person name="Grigoriev I.V."/>
            <person name="Spatafora J.W."/>
            <person name="Barlow D."/>
            <person name="Biffinger J."/>
            <person name="Kelley-Loughnane N."/>
            <person name="Varaljay V.A."/>
            <person name="Crookes-Goodson W.J."/>
        </authorList>
    </citation>
    <scope>NUCLEOTIDE SEQUENCE</scope>
    <source>
        <strain evidence="2">5307AH</strain>
    </source>
</reference>
<feature type="compositionally biased region" description="Polar residues" evidence="1">
    <location>
        <begin position="135"/>
        <end position="158"/>
    </location>
</feature>
<feature type="region of interest" description="Disordered" evidence="1">
    <location>
        <begin position="58"/>
        <end position="236"/>
    </location>
</feature>